<organism evidence="3 4">
    <name type="scientific">Aspergillus transmontanensis</name>
    <dbReference type="NCBI Taxonomy" id="1034304"/>
    <lineage>
        <taxon>Eukaryota</taxon>
        <taxon>Fungi</taxon>
        <taxon>Dikarya</taxon>
        <taxon>Ascomycota</taxon>
        <taxon>Pezizomycotina</taxon>
        <taxon>Eurotiomycetes</taxon>
        <taxon>Eurotiomycetidae</taxon>
        <taxon>Eurotiales</taxon>
        <taxon>Aspergillaceae</taxon>
        <taxon>Aspergillus</taxon>
        <taxon>Aspergillus subgen. Circumdati</taxon>
    </lineage>
</organism>
<feature type="compositionally biased region" description="Low complexity" evidence="1">
    <location>
        <begin position="22"/>
        <end position="51"/>
    </location>
</feature>
<evidence type="ECO:0000256" key="2">
    <source>
        <dbReference type="SAM" id="SignalP"/>
    </source>
</evidence>
<protein>
    <submittedName>
        <fullName evidence="3">Uncharacterized protein</fullName>
    </submittedName>
</protein>
<feature type="signal peptide" evidence="2">
    <location>
        <begin position="1"/>
        <end position="21"/>
    </location>
</feature>
<gene>
    <name evidence="3" type="ORF">BDV41DRAFT_576383</name>
</gene>
<feature type="chain" id="PRO_5024902915" evidence="2">
    <location>
        <begin position="22"/>
        <end position="250"/>
    </location>
</feature>
<accession>A0A5N6VZ96</accession>
<dbReference type="EMBL" id="ML738322">
    <property type="protein sequence ID" value="KAE8313964.1"/>
    <property type="molecule type" value="Genomic_DNA"/>
</dbReference>
<keyword evidence="4" id="KW-1185">Reference proteome</keyword>
<feature type="region of interest" description="Disordered" evidence="1">
    <location>
        <begin position="22"/>
        <end position="52"/>
    </location>
</feature>
<feature type="region of interest" description="Disordered" evidence="1">
    <location>
        <begin position="138"/>
        <end position="250"/>
    </location>
</feature>
<dbReference type="AlphaFoldDB" id="A0A5N6VZ96"/>
<sequence>MKSTIVSAFILAFLSANLAGAAPQSGGQPVQGSPQVQGGLQPQGGIQPQAGKPVEPAVQAIGPPQKIEQYQQLTKKKMQHPGKCKIKNLKGGPRHSCVASDLNQKTGQNQWDVECRTATGCRYQGDDCYILISTETDKTKPSSGRLEAEAMCQGTGSQPGSPNPYSSSSPPGSPISVGSGSPPGSPNVAGGGSPGSPISVGSGSPPGSPISVGGGTLPGSPNVAGGGSQPRSPNDSGGGSQQGNTRGQNA</sequence>
<feature type="compositionally biased region" description="Low complexity" evidence="1">
    <location>
        <begin position="195"/>
        <end position="211"/>
    </location>
</feature>
<proteinExistence type="predicted"/>
<evidence type="ECO:0000313" key="3">
    <source>
        <dbReference type="EMBL" id="KAE8313964.1"/>
    </source>
</evidence>
<keyword evidence="2" id="KW-0732">Signal</keyword>
<name>A0A5N6VZ96_9EURO</name>
<evidence type="ECO:0000256" key="1">
    <source>
        <dbReference type="SAM" id="MobiDB-lite"/>
    </source>
</evidence>
<evidence type="ECO:0000313" key="4">
    <source>
        <dbReference type="Proteomes" id="UP000325433"/>
    </source>
</evidence>
<dbReference type="Proteomes" id="UP000325433">
    <property type="component" value="Unassembled WGS sequence"/>
</dbReference>
<reference evidence="4" key="1">
    <citation type="submission" date="2019-04" db="EMBL/GenBank/DDBJ databases">
        <title>Friends and foes A comparative genomics studyof 23 Aspergillus species from section Flavi.</title>
        <authorList>
            <consortium name="DOE Joint Genome Institute"/>
            <person name="Kjaerbolling I."/>
            <person name="Vesth T."/>
            <person name="Frisvad J.C."/>
            <person name="Nybo J.L."/>
            <person name="Theobald S."/>
            <person name="Kildgaard S."/>
            <person name="Isbrandt T."/>
            <person name="Kuo A."/>
            <person name="Sato A."/>
            <person name="Lyhne E.K."/>
            <person name="Kogle M.E."/>
            <person name="Wiebenga A."/>
            <person name="Kun R.S."/>
            <person name="Lubbers R.J."/>
            <person name="Makela M.R."/>
            <person name="Barry K."/>
            <person name="Chovatia M."/>
            <person name="Clum A."/>
            <person name="Daum C."/>
            <person name="Haridas S."/>
            <person name="He G."/>
            <person name="LaButti K."/>
            <person name="Lipzen A."/>
            <person name="Mondo S."/>
            <person name="Riley R."/>
            <person name="Salamov A."/>
            <person name="Simmons B.A."/>
            <person name="Magnuson J.K."/>
            <person name="Henrissat B."/>
            <person name="Mortensen U.H."/>
            <person name="Larsen T.O."/>
            <person name="Devries R.P."/>
            <person name="Grigoriev I.V."/>
            <person name="Machida M."/>
            <person name="Baker S.E."/>
            <person name="Andersen M.R."/>
        </authorList>
    </citation>
    <scope>NUCLEOTIDE SEQUENCE [LARGE SCALE GENOMIC DNA]</scope>
    <source>
        <strain evidence="4">CBS 130015</strain>
    </source>
</reference>
<feature type="compositionally biased region" description="Low complexity" evidence="1">
    <location>
        <begin position="156"/>
        <end position="188"/>
    </location>
</feature>